<feature type="region of interest" description="Disordered" evidence="1">
    <location>
        <begin position="268"/>
        <end position="294"/>
    </location>
</feature>
<protein>
    <submittedName>
        <fullName evidence="2">Uncharacterized protein</fullName>
    </submittedName>
</protein>
<evidence type="ECO:0000256" key="1">
    <source>
        <dbReference type="SAM" id="MobiDB-lite"/>
    </source>
</evidence>
<feature type="region of interest" description="Disordered" evidence="1">
    <location>
        <begin position="1"/>
        <end position="25"/>
    </location>
</feature>
<feature type="region of interest" description="Disordered" evidence="1">
    <location>
        <begin position="133"/>
        <end position="163"/>
    </location>
</feature>
<gene>
    <name evidence="2" type="ORF">DFP72DRAFT_854019</name>
</gene>
<organism evidence="2 3">
    <name type="scientific">Ephemerocybe angulata</name>
    <dbReference type="NCBI Taxonomy" id="980116"/>
    <lineage>
        <taxon>Eukaryota</taxon>
        <taxon>Fungi</taxon>
        <taxon>Dikarya</taxon>
        <taxon>Basidiomycota</taxon>
        <taxon>Agaricomycotina</taxon>
        <taxon>Agaricomycetes</taxon>
        <taxon>Agaricomycetidae</taxon>
        <taxon>Agaricales</taxon>
        <taxon>Agaricineae</taxon>
        <taxon>Psathyrellaceae</taxon>
        <taxon>Ephemerocybe</taxon>
    </lineage>
</organism>
<evidence type="ECO:0000313" key="3">
    <source>
        <dbReference type="Proteomes" id="UP000521943"/>
    </source>
</evidence>
<accession>A0A8H6HK03</accession>
<comment type="caution">
    <text evidence="2">The sequence shown here is derived from an EMBL/GenBank/DDBJ whole genome shotgun (WGS) entry which is preliminary data.</text>
</comment>
<proteinExistence type="predicted"/>
<reference evidence="2 3" key="1">
    <citation type="submission" date="2020-07" db="EMBL/GenBank/DDBJ databases">
        <title>Comparative genomics of pyrophilous fungi reveals a link between fire events and developmental genes.</title>
        <authorList>
            <consortium name="DOE Joint Genome Institute"/>
            <person name="Steindorff A.S."/>
            <person name="Carver A."/>
            <person name="Calhoun S."/>
            <person name="Stillman K."/>
            <person name="Liu H."/>
            <person name="Lipzen A."/>
            <person name="Pangilinan J."/>
            <person name="Labutti K."/>
            <person name="Bruns T.D."/>
            <person name="Grigoriev I.V."/>
        </authorList>
    </citation>
    <scope>NUCLEOTIDE SEQUENCE [LARGE SCALE GENOMIC DNA]</scope>
    <source>
        <strain evidence="2 3">CBS 144469</strain>
    </source>
</reference>
<evidence type="ECO:0000313" key="2">
    <source>
        <dbReference type="EMBL" id="KAF6747821.1"/>
    </source>
</evidence>
<sequence>MSRSKPRRSRNRPRLQLPTASSRAAVRRATQELEQTLRLLPSLHSARITNRHPKEVGGHEIFFQELAISLNDTAGWFGAMESLAITEGQKELTTHLPVLEPNETASMEVEIGSDRDDASWSDTCASDHADIVNRAGASPDSPAPREGVTGSFETPGARSASPPLTFHPLDFVTGPAIVEDDQQNAYLARLVAGSSLIDGLNIEENDSIKTLLLATTSGGSVNGRSVRFPSQRLAPRTGLEQVGLAGPACLGAWEQPISLGGVLPRATNGSEGYDPSGSDTKGVFSDLKDRGSFGSITISGKYKLERQSSTDLNAVKALLGGASS</sequence>
<dbReference type="Proteomes" id="UP000521943">
    <property type="component" value="Unassembled WGS sequence"/>
</dbReference>
<dbReference type="AlphaFoldDB" id="A0A8H6HK03"/>
<dbReference type="EMBL" id="JACGCI010000077">
    <property type="protein sequence ID" value="KAF6747821.1"/>
    <property type="molecule type" value="Genomic_DNA"/>
</dbReference>
<feature type="compositionally biased region" description="Basic residues" evidence="1">
    <location>
        <begin position="1"/>
        <end position="13"/>
    </location>
</feature>
<name>A0A8H6HK03_9AGAR</name>
<keyword evidence="3" id="KW-1185">Reference proteome</keyword>